<dbReference type="PROSITE" id="PS00893">
    <property type="entry name" value="NUDIX_BOX"/>
    <property type="match status" value="1"/>
</dbReference>
<evidence type="ECO:0000256" key="4">
    <source>
        <dbReference type="ARBA" id="ARBA00022842"/>
    </source>
</evidence>
<evidence type="ECO:0000256" key="2">
    <source>
        <dbReference type="ARBA" id="ARBA00005582"/>
    </source>
</evidence>
<evidence type="ECO:0000313" key="8">
    <source>
        <dbReference type="Proteomes" id="UP001197247"/>
    </source>
</evidence>
<dbReference type="PROSITE" id="PS51462">
    <property type="entry name" value="NUDIX"/>
    <property type="match status" value="1"/>
</dbReference>
<gene>
    <name evidence="7" type="ORF">KIH74_29275</name>
</gene>
<evidence type="ECO:0000313" key="7">
    <source>
        <dbReference type="EMBL" id="MBT0773071.1"/>
    </source>
</evidence>
<dbReference type="Pfam" id="PF00293">
    <property type="entry name" value="NUDIX"/>
    <property type="match status" value="1"/>
</dbReference>
<dbReference type="Proteomes" id="UP001197247">
    <property type="component" value="Unassembled WGS sequence"/>
</dbReference>
<dbReference type="RefSeq" id="WP_214159604.1">
    <property type="nucleotide sequence ID" value="NZ_JAHBAY010000015.1"/>
</dbReference>
<dbReference type="InterPro" id="IPR020084">
    <property type="entry name" value="NUDIX_hydrolase_CS"/>
</dbReference>
<feature type="domain" description="Nudix hydrolase" evidence="6">
    <location>
        <begin position="5"/>
        <end position="149"/>
    </location>
</feature>
<name>A0ABS5TPP5_9ACTN</name>
<dbReference type="Gene3D" id="3.90.79.10">
    <property type="entry name" value="Nucleoside Triphosphate Pyrophosphohydrolase"/>
    <property type="match status" value="1"/>
</dbReference>
<dbReference type="PANTHER" id="PTHR43046">
    <property type="entry name" value="GDP-MANNOSE MANNOSYL HYDROLASE"/>
    <property type="match status" value="1"/>
</dbReference>
<comment type="caution">
    <text evidence="7">The sequence shown here is derived from an EMBL/GenBank/DDBJ whole genome shotgun (WGS) entry which is preliminary data.</text>
</comment>
<sequence length="149" mass="16496">MDEPTIREAARIILIDDHGRVLLVQGGDPADPAAGLWWFTPGGGLDPGESSADAARRELFEETGFVVTGELGPVVHERDNTFVFGGRLLRQREVYYRVRHAGSGPEIDRSGWTPLERESLTGARWWSADELRTTSEVFFPECLADLVDG</sequence>
<keyword evidence="3 5" id="KW-0378">Hydrolase</keyword>
<proteinExistence type="inferred from homology"/>
<evidence type="ECO:0000256" key="5">
    <source>
        <dbReference type="RuleBase" id="RU003476"/>
    </source>
</evidence>
<reference evidence="7 8" key="1">
    <citation type="submission" date="2021-05" db="EMBL/GenBank/DDBJ databases">
        <title>Kineosporia and Streptomyces sp. nov. two new marine actinobacteria isolated from Coral.</title>
        <authorList>
            <person name="Buangrab K."/>
            <person name="Sutthacheep M."/>
            <person name="Yeemin T."/>
            <person name="Harunari E."/>
            <person name="Igarashi Y."/>
            <person name="Kanchanasin P."/>
            <person name="Tanasupawat S."/>
            <person name="Phongsopitanun W."/>
        </authorList>
    </citation>
    <scope>NUCLEOTIDE SEQUENCE [LARGE SCALE GENOMIC DNA]</scope>
    <source>
        <strain evidence="7 8">J2-2</strain>
    </source>
</reference>
<accession>A0ABS5TPP5</accession>
<keyword evidence="8" id="KW-1185">Reference proteome</keyword>
<dbReference type="InterPro" id="IPR000086">
    <property type="entry name" value="NUDIX_hydrolase_dom"/>
</dbReference>
<dbReference type="PRINTS" id="PR00502">
    <property type="entry name" value="NUDIXFAMILY"/>
</dbReference>
<dbReference type="PANTHER" id="PTHR43046:SF12">
    <property type="entry name" value="GDP-MANNOSE MANNOSYL HYDROLASE"/>
    <property type="match status" value="1"/>
</dbReference>
<keyword evidence="4" id="KW-0460">Magnesium</keyword>
<dbReference type="InterPro" id="IPR015797">
    <property type="entry name" value="NUDIX_hydrolase-like_dom_sf"/>
</dbReference>
<dbReference type="InterPro" id="IPR020476">
    <property type="entry name" value="Nudix_hydrolase"/>
</dbReference>
<dbReference type="EMBL" id="JAHBAY010000015">
    <property type="protein sequence ID" value="MBT0773071.1"/>
    <property type="molecule type" value="Genomic_DNA"/>
</dbReference>
<organism evidence="7 8">
    <name type="scientific">Kineosporia corallincola</name>
    <dbReference type="NCBI Taxonomy" id="2835133"/>
    <lineage>
        <taxon>Bacteria</taxon>
        <taxon>Bacillati</taxon>
        <taxon>Actinomycetota</taxon>
        <taxon>Actinomycetes</taxon>
        <taxon>Kineosporiales</taxon>
        <taxon>Kineosporiaceae</taxon>
        <taxon>Kineosporia</taxon>
    </lineage>
</organism>
<evidence type="ECO:0000256" key="3">
    <source>
        <dbReference type="ARBA" id="ARBA00022801"/>
    </source>
</evidence>
<comment type="similarity">
    <text evidence="2 5">Belongs to the Nudix hydrolase family.</text>
</comment>
<protein>
    <submittedName>
        <fullName evidence="7">NUDIX domain-containing protein</fullName>
    </submittedName>
</protein>
<evidence type="ECO:0000259" key="6">
    <source>
        <dbReference type="PROSITE" id="PS51462"/>
    </source>
</evidence>
<dbReference type="SUPFAM" id="SSF55811">
    <property type="entry name" value="Nudix"/>
    <property type="match status" value="1"/>
</dbReference>
<dbReference type="CDD" id="cd04685">
    <property type="entry name" value="NUDIX_Hydrolase"/>
    <property type="match status" value="1"/>
</dbReference>
<comment type="cofactor">
    <cofactor evidence="1">
        <name>Mg(2+)</name>
        <dbReference type="ChEBI" id="CHEBI:18420"/>
    </cofactor>
</comment>
<evidence type="ECO:0000256" key="1">
    <source>
        <dbReference type="ARBA" id="ARBA00001946"/>
    </source>
</evidence>